<dbReference type="EMBL" id="JAWDGP010001816">
    <property type="protein sequence ID" value="KAK3787969.1"/>
    <property type="molecule type" value="Genomic_DNA"/>
</dbReference>
<name>A0AAE1AHB8_9GAST</name>
<organism evidence="2 3">
    <name type="scientific">Elysia crispata</name>
    <name type="common">lettuce slug</name>
    <dbReference type="NCBI Taxonomy" id="231223"/>
    <lineage>
        <taxon>Eukaryota</taxon>
        <taxon>Metazoa</taxon>
        <taxon>Spiralia</taxon>
        <taxon>Lophotrochozoa</taxon>
        <taxon>Mollusca</taxon>
        <taxon>Gastropoda</taxon>
        <taxon>Heterobranchia</taxon>
        <taxon>Euthyneura</taxon>
        <taxon>Panpulmonata</taxon>
        <taxon>Sacoglossa</taxon>
        <taxon>Placobranchoidea</taxon>
        <taxon>Plakobranchidae</taxon>
        <taxon>Elysia</taxon>
    </lineage>
</organism>
<feature type="region of interest" description="Disordered" evidence="1">
    <location>
        <begin position="1"/>
        <end position="54"/>
    </location>
</feature>
<reference evidence="2" key="1">
    <citation type="journal article" date="2023" name="G3 (Bethesda)">
        <title>A reference genome for the long-term kleptoplast-retaining sea slug Elysia crispata morphotype clarki.</title>
        <authorList>
            <person name="Eastman K.E."/>
            <person name="Pendleton A.L."/>
            <person name="Shaikh M.A."/>
            <person name="Suttiyut T."/>
            <person name="Ogas R."/>
            <person name="Tomko P."/>
            <person name="Gavelis G."/>
            <person name="Widhalm J.R."/>
            <person name="Wisecaver J.H."/>
        </authorList>
    </citation>
    <scope>NUCLEOTIDE SEQUENCE</scope>
    <source>
        <strain evidence="2">ECLA1</strain>
    </source>
</reference>
<protein>
    <submittedName>
        <fullName evidence="2">Uncharacterized protein</fullName>
    </submittedName>
</protein>
<evidence type="ECO:0000313" key="2">
    <source>
        <dbReference type="EMBL" id="KAK3787969.1"/>
    </source>
</evidence>
<gene>
    <name evidence="2" type="ORF">RRG08_020922</name>
</gene>
<keyword evidence="3" id="KW-1185">Reference proteome</keyword>
<proteinExistence type="predicted"/>
<sequence>MHKSASFVSGRTNPNSDENQPLMQSSVSLIGPDGQPIDTEEAPRHKVTKIGGSKEALDAEIAGGQGEEEDLDLIDEATRKFNFWTHQIHIFFVCKFFPGAEKHIQTRKAAEARRLQEAKKRAARAAMEAAEIAAQAEVEAAEEEKKAFREAEAEGDGEAGAEEEEKNEQDDE</sequence>
<evidence type="ECO:0000256" key="1">
    <source>
        <dbReference type="SAM" id="MobiDB-lite"/>
    </source>
</evidence>
<feature type="compositionally biased region" description="Basic and acidic residues" evidence="1">
    <location>
        <begin position="143"/>
        <end position="152"/>
    </location>
</feature>
<feature type="compositionally biased region" description="Polar residues" evidence="1">
    <location>
        <begin position="1"/>
        <end position="28"/>
    </location>
</feature>
<feature type="region of interest" description="Disordered" evidence="1">
    <location>
        <begin position="139"/>
        <end position="172"/>
    </location>
</feature>
<evidence type="ECO:0000313" key="3">
    <source>
        <dbReference type="Proteomes" id="UP001283361"/>
    </source>
</evidence>
<dbReference type="AlphaFoldDB" id="A0AAE1AHB8"/>
<accession>A0AAE1AHB8</accession>
<feature type="compositionally biased region" description="Acidic residues" evidence="1">
    <location>
        <begin position="153"/>
        <end position="172"/>
    </location>
</feature>
<comment type="caution">
    <text evidence="2">The sequence shown here is derived from an EMBL/GenBank/DDBJ whole genome shotgun (WGS) entry which is preliminary data.</text>
</comment>
<dbReference type="Proteomes" id="UP001283361">
    <property type="component" value="Unassembled WGS sequence"/>
</dbReference>